<proteinExistence type="predicted"/>
<dbReference type="EMBL" id="SMCO01000004">
    <property type="protein sequence ID" value="TCV88130.1"/>
    <property type="molecule type" value="Genomic_DNA"/>
</dbReference>
<dbReference type="AlphaFoldDB" id="A0A4R3Y8F8"/>
<sequence length="282" mass="30082">MSSIFTLLNDFLFRWAMQLTLSVVIFVAHVSISIAGPITPVLENTLPAFLSFDTAIGVLGYKYGVDPSYPSLTAVGNIDESGFVWTVSGSNYNGLSLFLSASGAYDSTNHSTSWVGTGSYDGQSWTMEGISQWISSTDFQVSDSLSIGGTLITYTSDTVGNPSWDSGTFTDPTSKITYKEISSSHWYNPFSWWTVDGLDVEITTDGKIANDTYTVTKGGTTVGGGGIKVGPVAAGGGFITFNGGTYSKVVQITPILEPSSSILLLVGLISLFGQISRWKQIK</sequence>
<dbReference type="RefSeq" id="WP_124945762.1">
    <property type="nucleotide sequence ID" value="NZ_BHVT01000019.1"/>
</dbReference>
<dbReference type="Proteomes" id="UP000295367">
    <property type="component" value="Unassembled WGS sequence"/>
</dbReference>
<evidence type="ECO:0000313" key="2">
    <source>
        <dbReference type="Proteomes" id="UP000295367"/>
    </source>
</evidence>
<keyword evidence="2" id="KW-1185">Reference proteome</keyword>
<name>A0A4R3Y8F8_9PROT</name>
<protein>
    <submittedName>
        <fullName evidence="1">Putative secreted protein with PEP-CTERM sorting signal</fullName>
    </submittedName>
</protein>
<accession>A0A4R3Y8F8</accession>
<reference evidence="1 2" key="1">
    <citation type="submission" date="2019-03" db="EMBL/GenBank/DDBJ databases">
        <title>Genomic Encyclopedia of Type Strains, Phase IV (KMG-IV): sequencing the most valuable type-strain genomes for metagenomic binning, comparative biology and taxonomic classification.</title>
        <authorList>
            <person name="Goeker M."/>
        </authorList>
    </citation>
    <scope>NUCLEOTIDE SEQUENCE [LARGE SCALE GENOMIC DNA]</scope>
    <source>
        <strain evidence="1 2">DSM 100309</strain>
    </source>
</reference>
<organism evidence="1 2">
    <name type="scientific">Sulfurirhabdus autotrophica</name>
    <dbReference type="NCBI Taxonomy" id="1706046"/>
    <lineage>
        <taxon>Bacteria</taxon>
        <taxon>Pseudomonadati</taxon>
        <taxon>Pseudomonadota</taxon>
        <taxon>Betaproteobacteria</taxon>
        <taxon>Nitrosomonadales</taxon>
        <taxon>Sulfuricellaceae</taxon>
        <taxon>Sulfurirhabdus</taxon>
    </lineage>
</organism>
<evidence type="ECO:0000313" key="1">
    <source>
        <dbReference type="EMBL" id="TCV88130.1"/>
    </source>
</evidence>
<gene>
    <name evidence="1" type="ORF">EDC63_10487</name>
</gene>
<comment type="caution">
    <text evidence="1">The sequence shown here is derived from an EMBL/GenBank/DDBJ whole genome shotgun (WGS) entry which is preliminary data.</text>
</comment>